<name>A0A495J9U5_9SPHI</name>
<accession>A0A495J9U5</accession>
<keyword evidence="2" id="KW-1185">Reference proteome</keyword>
<dbReference type="Proteomes" id="UP000268007">
    <property type="component" value="Unassembled WGS sequence"/>
</dbReference>
<comment type="caution">
    <text evidence="1">The sequence shown here is derived from an EMBL/GenBank/DDBJ whole genome shotgun (WGS) entry which is preliminary data.</text>
</comment>
<dbReference type="EMBL" id="RBKU01000001">
    <property type="protein sequence ID" value="RKR85174.1"/>
    <property type="molecule type" value="Genomic_DNA"/>
</dbReference>
<protein>
    <submittedName>
        <fullName evidence="1">Uncharacterized protein</fullName>
    </submittedName>
</protein>
<reference evidence="1 2" key="1">
    <citation type="submission" date="2018-10" db="EMBL/GenBank/DDBJ databases">
        <title>Genomic Encyclopedia of Archaeal and Bacterial Type Strains, Phase II (KMG-II): from individual species to whole genera.</title>
        <authorList>
            <person name="Goeker M."/>
        </authorList>
    </citation>
    <scope>NUCLEOTIDE SEQUENCE [LARGE SCALE GENOMIC DNA]</scope>
    <source>
        <strain evidence="1 2">DSM 18602</strain>
    </source>
</reference>
<dbReference type="AlphaFoldDB" id="A0A495J9U5"/>
<gene>
    <name evidence="1" type="ORF">BDD43_5435</name>
</gene>
<sequence length="150" mass="17509">MKRLKSNLFYNIYIRWFKSGFVRILLLHRKRPSANLIKPVFKPDHVISDHNQIDLSRQKPFAADVNVRPFKPALFSPEEVAVDDFFSNVKFEQVKDELNRWFFFGLAGHGKQIADLTPAQVECFKNELPQLISALYNYHRSTRKEAGNDA</sequence>
<proteinExistence type="predicted"/>
<dbReference type="OrthoDB" id="796720at2"/>
<evidence type="ECO:0000313" key="2">
    <source>
        <dbReference type="Proteomes" id="UP000268007"/>
    </source>
</evidence>
<evidence type="ECO:0000313" key="1">
    <source>
        <dbReference type="EMBL" id="RKR85174.1"/>
    </source>
</evidence>
<dbReference type="RefSeq" id="WP_121201247.1">
    <property type="nucleotide sequence ID" value="NZ_RBKU01000001.1"/>
</dbReference>
<organism evidence="1 2">
    <name type="scientific">Mucilaginibacter gracilis</name>
    <dbReference type="NCBI Taxonomy" id="423350"/>
    <lineage>
        <taxon>Bacteria</taxon>
        <taxon>Pseudomonadati</taxon>
        <taxon>Bacteroidota</taxon>
        <taxon>Sphingobacteriia</taxon>
        <taxon>Sphingobacteriales</taxon>
        <taxon>Sphingobacteriaceae</taxon>
        <taxon>Mucilaginibacter</taxon>
    </lineage>
</organism>